<keyword evidence="3" id="KW-1185">Reference proteome</keyword>
<accession>A0ABQ9P3X6</accession>
<feature type="compositionally biased region" description="Polar residues" evidence="1">
    <location>
        <begin position="72"/>
        <end position="94"/>
    </location>
</feature>
<organism evidence="2 3">
    <name type="scientific">Coniosporium apollinis</name>
    <dbReference type="NCBI Taxonomy" id="61459"/>
    <lineage>
        <taxon>Eukaryota</taxon>
        <taxon>Fungi</taxon>
        <taxon>Dikarya</taxon>
        <taxon>Ascomycota</taxon>
        <taxon>Pezizomycotina</taxon>
        <taxon>Dothideomycetes</taxon>
        <taxon>Dothideomycetes incertae sedis</taxon>
        <taxon>Coniosporium</taxon>
    </lineage>
</organism>
<name>A0ABQ9P3X6_9PEZI</name>
<feature type="region of interest" description="Disordered" evidence="1">
    <location>
        <begin position="221"/>
        <end position="269"/>
    </location>
</feature>
<reference evidence="2" key="1">
    <citation type="submission" date="2022-10" db="EMBL/GenBank/DDBJ databases">
        <title>Culturing micro-colonial fungi from biological soil crusts in the Mojave desert and describing Neophaeococcomyces mojavensis, and introducing the new genera and species Taxawa tesnikishii.</title>
        <authorList>
            <person name="Kurbessoian T."/>
            <person name="Stajich J.E."/>
        </authorList>
    </citation>
    <scope>NUCLEOTIDE SEQUENCE</scope>
    <source>
        <strain evidence="2">TK_1</strain>
    </source>
</reference>
<evidence type="ECO:0000313" key="2">
    <source>
        <dbReference type="EMBL" id="KAJ9669317.1"/>
    </source>
</evidence>
<evidence type="ECO:0000313" key="3">
    <source>
        <dbReference type="Proteomes" id="UP001172684"/>
    </source>
</evidence>
<evidence type="ECO:0000256" key="1">
    <source>
        <dbReference type="SAM" id="MobiDB-lite"/>
    </source>
</evidence>
<dbReference type="EMBL" id="JAPDRL010000003">
    <property type="protein sequence ID" value="KAJ9669317.1"/>
    <property type="molecule type" value="Genomic_DNA"/>
</dbReference>
<sequence length="269" mass="30158">MSHLPHNNYRRISHNPYNTYLNDENWATGNGAPSTTLTGAMHLEHVVEDMEPLMPSTRSNPKRSNEEDEQKANMSQSHQSATHLSPSVATSMEETSPPYDERDPTRLANHGTHDGTSSETVECSPTLEEMLALHRTYSGPDLPLPPPSPSFAPPSLSPSASLPLHATVFPRPGTRIHRRSPFPHPETLVHSHNTLTQLQRIEQREAMANAIRGFGVWLRQGREGREEGPTAPEEEEEGSERWERRGARAVNEVPGFDQPPPNWWIERSV</sequence>
<gene>
    <name evidence="2" type="ORF">H2201_000669</name>
</gene>
<protein>
    <submittedName>
        <fullName evidence="2">Uncharacterized protein</fullName>
    </submittedName>
</protein>
<feature type="region of interest" description="Disordered" evidence="1">
    <location>
        <begin position="51"/>
        <end position="121"/>
    </location>
</feature>
<proteinExistence type="predicted"/>
<comment type="caution">
    <text evidence="2">The sequence shown here is derived from an EMBL/GenBank/DDBJ whole genome shotgun (WGS) entry which is preliminary data.</text>
</comment>
<dbReference type="Proteomes" id="UP001172684">
    <property type="component" value="Unassembled WGS sequence"/>
</dbReference>